<feature type="region of interest" description="Disordered" evidence="8">
    <location>
        <begin position="1"/>
        <end position="20"/>
    </location>
</feature>
<keyword evidence="6 9" id="KW-0472">Membrane</keyword>
<evidence type="ECO:0000256" key="7">
    <source>
        <dbReference type="ARBA" id="ARBA00023303"/>
    </source>
</evidence>
<dbReference type="Pfam" id="PF07885">
    <property type="entry name" value="Ion_trans_2"/>
    <property type="match status" value="1"/>
</dbReference>
<evidence type="ECO:0000256" key="4">
    <source>
        <dbReference type="ARBA" id="ARBA00022989"/>
    </source>
</evidence>
<feature type="transmembrane region" description="Helical" evidence="9">
    <location>
        <begin position="60"/>
        <end position="82"/>
    </location>
</feature>
<evidence type="ECO:0000313" key="11">
    <source>
        <dbReference type="EMBL" id="CAB4587636.1"/>
    </source>
</evidence>
<sequence length="233" mass="25398">MSTTSNNAANAKTATNEDGSPSFPPEFDVYVARTQSWLDFLALSTIWLVLNIFTGQQQIGLIPIWLACRIAISVIYLVDLIIRSKLSRRGFRYAISRPDLMVAVIFPPIRIFASMRLLRKLFSRGNLALFMSVALILMLNAAIVVWEFESRAPGANITTLGNALWWSVVTVTTVGYGDYTPVTLGGRLTAVALLLLGLVSLAVLTAQIASNFLEQGQSGQADPDAQRSASESN</sequence>
<evidence type="ECO:0000256" key="2">
    <source>
        <dbReference type="ARBA" id="ARBA00022448"/>
    </source>
</evidence>
<evidence type="ECO:0000256" key="9">
    <source>
        <dbReference type="SAM" id="Phobius"/>
    </source>
</evidence>
<dbReference type="Gene3D" id="1.20.5.110">
    <property type="match status" value="1"/>
</dbReference>
<dbReference type="InterPro" id="IPR013099">
    <property type="entry name" value="K_chnl_dom"/>
</dbReference>
<feature type="transmembrane region" description="Helical" evidence="9">
    <location>
        <begin position="37"/>
        <end position="54"/>
    </location>
</feature>
<evidence type="ECO:0000256" key="5">
    <source>
        <dbReference type="ARBA" id="ARBA00023065"/>
    </source>
</evidence>
<dbReference type="PANTHER" id="PTHR11537">
    <property type="entry name" value="VOLTAGE-GATED POTASSIUM CHANNEL"/>
    <property type="match status" value="1"/>
</dbReference>
<evidence type="ECO:0000256" key="6">
    <source>
        <dbReference type="ARBA" id="ARBA00023136"/>
    </source>
</evidence>
<feature type="transmembrane region" description="Helical" evidence="9">
    <location>
        <begin position="125"/>
        <end position="145"/>
    </location>
</feature>
<evidence type="ECO:0000256" key="8">
    <source>
        <dbReference type="SAM" id="MobiDB-lite"/>
    </source>
</evidence>
<feature type="domain" description="Potassium channel" evidence="10">
    <location>
        <begin position="135"/>
        <end position="211"/>
    </location>
</feature>
<dbReference type="PRINTS" id="PR00169">
    <property type="entry name" value="KCHANNEL"/>
</dbReference>
<keyword evidence="4 9" id="KW-1133">Transmembrane helix</keyword>
<organism evidence="11">
    <name type="scientific">freshwater metagenome</name>
    <dbReference type="NCBI Taxonomy" id="449393"/>
    <lineage>
        <taxon>unclassified sequences</taxon>
        <taxon>metagenomes</taxon>
        <taxon>ecological metagenomes</taxon>
    </lineage>
</organism>
<evidence type="ECO:0000256" key="1">
    <source>
        <dbReference type="ARBA" id="ARBA00004141"/>
    </source>
</evidence>
<feature type="compositionally biased region" description="Low complexity" evidence="8">
    <location>
        <begin position="1"/>
        <end position="16"/>
    </location>
</feature>
<dbReference type="AlphaFoldDB" id="A0A6J6FFE1"/>
<keyword evidence="7" id="KW-0407">Ion channel</keyword>
<feature type="transmembrane region" description="Helical" evidence="9">
    <location>
        <begin position="94"/>
        <end position="113"/>
    </location>
</feature>
<feature type="transmembrane region" description="Helical" evidence="9">
    <location>
        <begin position="157"/>
        <end position="176"/>
    </location>
</feature>
<dbReference type="GO" id="GO:0001508">
    <property type="term" value="P:action potential"/>
    <property type="evidence" value="ECO:0007669"/>
    <property type="project" value="TreeGrafter"/>
</dbReference>
<proteinExistence type="predicted"/>
<accession>A0A6J6FFE1</accession>
<evidence type="ECO:0000256" key="3">
    <source>
        <dbReference type="ARBA" id="ARBA00022692"/>
    </source>
</evidence>
<keyword evidence="5" id="KW-0406">Ion transport</keyword>
<dbReference type="InterPro" id="IPR028325">
    <property type="entry name" value="VG_K_chnl"/>
</dbReference>
<keyword evidence="2" id="KW-0813">Transport</keyword>
<evidence type="ECO:0000259" key="10">
    <source>
        <dbReference type="Pfam" id="PF07885"/>
    </source>
</evidence>
<dbReference type="SUPFAM" id="SSF81324">
    <property type="entry name" value="Voltage-gated potassium channels"/>
    <property type="match status" value="1"/>
</dbReference>
<dbReference type="PANTHER" id="PTHR11537:SF254">
    <property type="entry name" value="POTASSIUM VOLTAGE-GATED CHANNEL PROTEIN SHAB"/>
    <property type="match status" value="1"/>
</dbReference>
<reference evidence="11" key="1">
    <citation type="submission" date="2020-05" db="EMBL/GenBank/DDBJ databases">
        <authorList>
            <person name="Chiriac C."/>
            <person name="Salcher M."/>
            <person name="Ghai R."/>
            <person name="Kavagutti S V."/>
        </authorList>
    </citation>
    <scope>NUCLEOTIDE SEQUENCE</scope>
</reference>
<keyword evidence="3 9" id="KW-0812">Transmembrane</keyword>
<dbReference type="Gene3D" id="1.10.287.70">
    <property type="match status" value="1"/>
</dbReference>
<dbReference type="EMBL" id="CAEZTR010000134">
    <property type="protein sequence ID" value="CAB4587636.1"/>
    <property type="molecule type" value="Genomic_DNA"/>
</dbReference>
<protein>
    <submittedName>
        <fullName evidence="11">Unannotated protein</fullName>
    </submittedName>
</protein>
<comment type="subcellular location">
    <subcellularLocation>
        <location evidence="1">Membrane</location>
        <topology evidence="1">Multi-pass membrane protein</topology>
    </subcellularLocation>
</comment>
<name>A0A6J6FFE1_9ZZZZ</name>
<dbReference type="GO" id="GO:0008076">
    <property type="term" value="C:voltage-gated potassium channel complex"/>
    <property type="evidence" value="ECO:0007669"/>
    <property type="project" value="InterPro"/>
</dbReference>
<dbReference type="GO" id="GO:0005249">
    <property type="term" value="F:voltage-gated potassium channel activity"/>
    <property type="evidence" value="ECO:0007669"/>
    <property type="project" value="InterPro"/>
</dbReference>
<gene>
    <name evidence="11" type="ORF">UFOPK1711_01630</name>
</gene>
<feature type="transmembrane region" description="Helical" evidence="9">
    <location>
        <begin position="188"/>
        <end position="209"/>
    </location>
</feature>